<dbReference type="InterPro" id="IPR013766">
    <property type="entry name" value="Thioredoxin_domain"/>
</dbReference>
<evidence type="ECO:0000256" key="5">
    <source>
        <dbReference type="ARBA" id="ARBA00023284"/>
    </source>
</evidence>
<keyword evidence="1 6" id="KW-0575">Peroxidase</keyword>
<gene>
    <name evidence="6 8" type="primary">tpx</name>
    <name evidence="8" type="ORF">AQUSIP_26210</name>
</gene>
<reference evidence="8 9" key="1">
    <citation type="submission" date="2019-08" db="EMBL/GenBank/DDBJ databases">
        <authorList>
            <person name="Guy L."/>
        </authorList>
    </citation>
    <scope>NUCLEOTIDE SEQUENCE [LARGE SCALE GENOMIC DNA]</scope>
    <source>
        <strain evidence="8 9">SGT-108</strain>
    </source>
</reference>
<evidence type="ECO:0000313" key="8">
    <source>
        <dbReference type="EMBL" id="VVC77294.1"/>
    </source>
</evidence>
<keyword evidence="5 6" id="KW-0676">Redox-active center</keyword>
<comment type="function">
    <text evidence="6">Thiol-specific peroxidase that catalyzes the reduction of hydrogen peroxide and organic hydroperoxides to water and alcohols, respectively. Plays a role in cell protection against oxidative stress by detoxifying peroxides.</text>
</comment>
<dbReference type="HAMAP" id="MF_00269">
    <property type="entry name" value="Tpx"/>
    <property type="match status" value="1"/>
</dbReference>
<accession>A0A5E4PK35</accession>
<evidence type="ECO:0000256" key="2">
    <source>
        <dbReference type="ARBA" id="ARBA00022862"/>
    </source>
</evidence>
<dbReference type="InterPro" id="IPR013740">
    <property type="entry name" value="Redoxin"/>
</dbReference>
<dbReference type="InterPro" id="IPR050455">
    <property type="entry name" value="Tpx_Peroxidase_subfamily"/>
</dbReference>
<keyword evidence="2 6" id="KW-0049">Antioxidant</keyword>
<feature type="domain" description="Thioredoxin" evidence="7">
    <location>
        <begin position="18"/>
        <end position="170"/>
    </location>
</feature>
<comment type="subunit">
    <text evidence="6">Homodimer.</text>
</comment>
<comment type="similarity">
    <text evidence="6">Belongs to the peroxiredoxin family. Tpx subfamily.</text>
</comment>
<evidence type="ECO:0000313" key="9">
    <source>
        <dbReference type="Proteomes" id="UP000324194"/>
    </source>
</evidence>
<dbReference type="PANTHER" id="PTHR43110:SF1">
    <property type="entry name" value="THIOL PEROXIDASE"/>
    <property type="match status" value="1"/>
</dbReference>
<dbReference type="NCBIfam" id="NF001808">
    <property type="entry name" value="PRK00522.1"/>
    <property type="match status" value="1"/>
</dbReference>
<dbReference type="InterPro" id="IPR018219">
    <property type="entry name" value="Tpx_CS"/>
</dbReference>
<evidence type="ECO:0000256" key="6">
    <source>
        <dbReference type="HAMAP-Rule" id="MF_00269"/>
    </source>
</evidence>
<dbReference type="KEGG" id="asip:AQUSIP_26210"/>
<keyword evidence="4 6" id="KW-1015">Disulfide bond</keyword>
<dbReference type="InterPro" id="IPR036249">
    <property type="entry name" value="Thioredoxin-like_sf"/>
</dbReference>
<dbReference type="EMBL" id="LR699120">
    <property type="protein sequence ID" value="VVC77294.1"/>
    <property type="molecule type" value="Genomic_DNA"/>
</dbReference>
<evidence type="ECO:0000256" key="4">
    <source>
        <dbReference type="ARBA" id="ARBA00023157"/>
    </source>
</evidence>
<keyword evidence="9" id="KW-1185">Reference proteome</keyword>
<dbReference type="EC" id="1.11.1.24" evidence="6"/>
<dbReference type="InterPro" id="IPR002065">
    <property type="entry name" value="TPX"/>
</dbReference>
<organism evidence="8 9">
    <name type="scientific">Aquicella siphonis</name>
    <dbReference type="NCBI Taxonomy" id="254247"/>
    <lineage>
        <taxon>Bacteria</taxon>
        <taxon>Pseudomonadati</taxon>
        <taxon>Pseudomonadota</taxon>
        <taxon>Gammaproteobacteria</taxon>
        <taxon>Legionellales</taxon>
        <taxon>Coxiellaceae</taxon>
        <taxon>Aquicella</taxon>
    </lineage>
</organism>
<comment type="catalytic activity">
    <reaction evidence="6">
        <text>a hydroperoxide + [thioredoxin]-dithiol = an alcohol + [thioredoxin]-disulfide + H2O</text>
        <dbReference type="Rhea" id="RHEA:62620"/>
        <dbReference type="Rhea" id="RHEA-COMP:10698"/>
        <dbReference type="Rhea" id="RHEA-COMP:10700"/>
        <dbReference type="ChEBI" id="CHEBI:15377"/>
        <dbReference type="ChEBI" id="CHEBI:29950"/>
        <dbReference type="ChEBI" id="CHEBI:30879"/>
        <dbReference type="ChEBI" id="CHEBI:35924"/>
        <dbReference type="ChEBI" id="CHEBI:50058"/>
        <dbReference type="EC" id="1.11.1.24"/>
    </reaction>
</comment>
<dbReference type="RefSeq" id="WP_148340750.1">
    <property type="nucleotide sequence ID" value="NZ_LR699120.1"/>
</dbReference>
<evidence type="ECO:0000256" key="3">
    <source>
        <dbReference type="ARBA" id="ARBA00023002"/>
    </source>
</evidence>
<dbReference type="PROSITE" id="PS51352">
    <property type="entry name" value="THIOREDOXIN_2"/>
    <property type="match status" value="1"/>
</dbReference>
<dbReference type="Pfam" id="PF08534">
    <property type="entry name" value="Redoxin"/>
    <property type="match status" value="1"/>
</dbReference>
<dbReference type="AlphaFoldDB" id="A0A5E4PK35"/>
<dbReference type="Gene3D" id="3.40.30.10">
    <property type="entry name" value="Glutaredoxin"/>
    <property type="match status" value="1"/>
</dbReference>
<comment type="miscellaneous">
    <text evidence="6">The active site is a conserved redox-active cysteine residue, the peroxidatic cysteine (C(P)), which makes the nucleophilic attack on the peroxide substrate. The peroxide oxidizes the C(P)-SH to cysteine sulfenic acid (C(P)-SOH), which then reacts with another cysteine residue, the resolving cysteine (C(R)), to form a disulfide bridge. The disulfide is subsequently reduced by an appropriate electron donor to complete the catalytic cycle. In this atypical 2-Cys peroxiredoxin, C(R) is present in the same subunit to form an intramolecular disulfide. The disulfide is subsequently reduced by thioredoxin.</text>
</comment>
<feature type="disulfide bond" description="Redox-active" evidence="6">
    <location>
        <begin position="60"/>
        <end position="94"/>
    </location>
</feature>
<evidence type="ECO:0000256" key="1">
    <source>
        <dbReference type="ARBA" id="ARBA00022559"/>
    </source>
</evidence>
<evidence type="ECO:0000259" key="7">
    <source>
        <dbReference type="PROSITE" id="PS51352"/>
    </source>
</evidence>
<dbReference type="OrthoDB" id="9781543at2"/>
<dbReference type="GO" id="GO:0008379">
    <property type="term" value="F:thioredoxin peroxidase activity"/>
    <property type="evidence" value="ECO:0007669"/>
    <property type="project" value="UniProtKB-UniRule"/>
</dbReference>
<dbReference type="Proteomes" id="UP000324194">
    <property type="component" value="Chromosome 2"/>
</dbReference>
<dbReference type="SUPFAM" id="SSF52833">
    <property type="entry name" value="Thioredoxin-like"/>
    <property type="match status" value="1"/>
</dbReference>
<proteinExistence type="inferred from homology"/>
<sequence>MAVITLNGSPMHTIGSLPEIGSQAPDFILTKSDLSEVELKNYRGKVLVINIFPSLDTPTCATAMRRFNDIASQNSQAVVFCVSEDLPFAQKRFCSSQGLSNVITVSAFRHPEFGNDYGVMIIDGPLTGILSRAVIVIDEQGKVVYTEQVKELSNEPDYKLILSKLQNKASA</sequence>
<protein>
    <recommendedName>
        <fullName evidence="6">Thiol peroxidase</fullName>
        <shortName evidence="6">Tpx</shortName>
        <ecNumber evidence="6">1.11.1.24</ecNumber>
    </recommendedName>
    <alternativeName>
        <fullName evidence="6">Peroxiredoxin tpx</fullName>
        <shortName evidence="6">Prx</shortName>
    </alternativeName>
    <alternativeName>
        <fullName evidence="6">Thioredoxin peroxidase</fullName>
    </alternativeName>
    <alternativeName>
        <fullName evidence="6">Thioredoxin-dependent peroxiredoxin</fullName>
    </alternativeName>
</protein>
<dbReference type="PROSITE" id="PS01265">
    <property type="entry name" value="TPX"/>
    <property type="match status" value="1"/>
</dbReference>
<name>A0A5E4PK35_9COXI</name>
<dbReference type="PANTHER" id="PTHR43110">
    <property type="entry name" value="THIOL PEROXIDASE"/>
    <property type="match status" value="1"/>
</dbReference>
<keyword evidence="3 6" id="KW-0560">Oxidoreductase</keyword>
<dbReference type="CDD" id="cd03014">
    <property type="entry name" value="PRX_Atyp2cys"/>
    <property type="match status" value="1"/>
</dbReference>
<feature type="active site" description="Cysteine sulfenic acid (-SOH) intermediate" evidence="6">
    <location>
        <position position="60"/>
    </location>
</feature>